<organism evidence="1 2">
    <name type="scientific">Pseudonocardia parietis</name>
    <dbReference type="NCBI Taxonomy" id="570936"/>
    <lineage>
        <taxon>Bacteria</taxon>
        <taxon>Bacillati</taxon>
        <taxon>Actinomycetota</taxon>
        <taxon>Actinomycetes</taxon>
        <taxon>Pseudonocardiales</taxon>
        <taxon>Pseudonocardiaceae</taxon>
        <taxon>Pseudonocardia</taxon>
    </lineage>
</organism>
<protein>
    <recommendedName>
        <fullName evidence="3">DUF2116 family Zn-ribbon domain-containing protein</fullName>
    </recommendedName>
</protein>
<accession>A0ABS4W225</accession>
<reference evidence="1 2" key="1">
    <citation type="submission" date="2021-03" db="EMBL/GenBank/DDBJ databases">
        <title>Sequencing the genomes of 1000 actinobacteria strains.</title>
        <authorList>
            <person name="Klenk H.-P."/>
        </authorList>
    </citation>
    <scope>NUCLEOTIDE SEQUENCE [LARGE SCALE GENOMIC DNA]</scope>
    <source>
        <strain evidence="1 2">DSM 45256</strain>
    </source>
</reference>
<evidence type="ECO:0000313" key="2">
    <source>
        <dbReference type="Proteomes" id="UP001519295"/>
    </source>
</evidence>
<comment type="caution">
    <text evidence="1">The sequence shown here is derived from an EMBL/GenBank/DDBJ whole genome shotgun (WGS) entry which is preliminary data.</text>
</comment>
<gene>
    <name evidence="1" type="ORF">JOF36_005954</name>
</gene>
<dbReference type="Proteomes" id="UP001519295">
    <property type="component" value="Unassembled WGS sequence"/>
</dbReference>
<sequence length="68" mass="7410">MTAEPEPACHTCGGALGNSPSDFWCSDPCQARWHAERSVPLVGYREPRSCDFRGVGAYAAAARSLRPW</sequence>
<evidence type="ECO:0000313" key="1">
    <source>
        <dbReference type="EMBL" id="MBP2370258.1"/>
    </source>
</evidence>
<evidence type="ECO:0008006" key="3">
    <source>
        <dbReference type="Google" id="ProtNLM"/>
    </source>
</evidence>
<dbReference type="EMBL" id="JAGINU010000001">
    <property type="protein sequence ID" value="MBP2370258.1"/>
    <property type="molecule type" value="Genomic_DNA"/>
</dbReference>
<proteinExistence type="predicted"/>
<name>A0ABS4W225_9PSEU</name>
<keyword evidence="2" id="KW-1185">Reference proteome</keyword>